<reference evidence="5 6" key="1">
    <citation type="submission" date="2019-02" db="EMBL/GenBank/DDBJ databases">
        <title>Pedobacter sp. RP-3-11 sp. nov., isolated from Arctic soil.</title>
        <authorList>
            <person name="Dahal R.H."/>
        </authorList>
    </citation>
    <scope>NUCLEOTIDE SEQUENCE [LARGE SCALE GENOMIC DNA]</scope>
    <source>
        <strain evidence="5 6">RP-3-11</strain>
    </source>
</reference>
<gene>
    <name evidence="5" type="ORF">EZ449_12875</name>
</gene>
<evidence type="ECO:0000259" key="4">
    <source>
        <dbReference type="PROSITE" id="PS01124"/>
    </source>
</evidence>
<dbReference type="OrthoDB" id="9816214at2"/>
<comment type="caution">
    <text evidence="5">The sequence shown here is derived from an EMBL/GenBank/DDBJ whole genome shotgun (WGS) entry which is preliminary data.</text>
</comment>
<keyword evidence="3" id="KW-0804">Transcription</keyword>
<dbReference type="InterPro" id="IPR009057">
    <property type="entry name" value="Homeodomain-like_sf"/>
</dbReference>
<dbReference type="PANTHER" id="PTHR43280:SF32">
    <property type="entry name" value="TRANSCRIPTIONAL REGULATORY PROTEIN"/>
    <property type="match status" value="1"/>
</dbReference>
<dbReference type="EMBL" id="SJSN01000009">
    <property type="protein sequence ID" value="TCD08293.1"/>
    <property type="molecule type" value="Genomic_DNA"/>
</dbReference>
<accession>A0A4R0P2J9</accession>
<evidence type="ECO:0000256" key="1">
    <source>
        <dbReference type="ARBA" id="ARBA00023015"/>
    </source>
</evidence>
<evidence type="ECO:0000256" key="3">
    <source>
        <dbReference type="ARBA" id="ARBA00023163"/>
    </source>
</evidence>
<sequence length="298" mass="34531">MRRIRSISEFHSLRGLSQPEHPLVSVVDMEDIKVFATAEKMVFDFYLISLKHSMNVKAKYGQQAYGLNEGILSFMSPNQVLGLEINDRTAIPTGQMLLIHEDFLWNTSLARNIKHYDYFDYSVNEALFLSGKEEKVILEIIEHIKQEYHSNIDKFSKQIMVSHIETLLNYAERFYNRQFTIREKNHHQILERLEVILTAYFDNDDLIAKGIPTVQYIAESLNLSASYLGSLLRVLTGQNTQQHIHEKLIDKAKEKLSVTNLSVTEIAYTLGFEHPQSFSKLFKTKTDFSPSAFRQSFN</sequence>
<keyword evidence="1" id="KW-0805">Transcription regulation</keyword>
<dbReference type="PROSITE" id="PS01124">
    <property type="entry name" value="HTH_ARAC_FAMILY_2"/>
    <property type="match status" value="1"/>
</dbReference>
<evidence type="ECO:0000313" key="6">
    <source>
        <dbReference type="Proteomes" id="UP000291485"/>
    </source>
</evidence>
<proteinExistence type="predicted"/>
<evidence type="ECO:0000256" key="2">
    <source>
        <dbReference type="ARBA" id="ARBA00023125"/>
    </source>
</evidence>
<evidence type="ECO:0000313" key="5">
    <source>
        <dbReference type="EMBL" id="TCD08293.1"/>
    </source>
</evidence>
<dbReference type="AlphaFoldDB" id="A0A4R0P2J9"/>
<keyword evidence="2" id="KW-0238">DNA-binding</keyword>
<protein>
    <submittedName>
        <fullName evidence="5">AraC family transcriptional regulator</fullName>
    </submittedName>
</protein>
<name>A0A4R0P2J9_9SPHI</name>
<dbReference type="InterPro" id="IPR018060">
    <property type="entry name" value="HTH_AraC"/>
</dbReference>
<dbReference type="RefSeq" id="WP_131559379.1">
    <property type="nucleotide sequence ID" value="NZ_SJSN01000009.1"/>
</dbReference>
<dbReference type="GO" id="GO:0003700">
    <property type="term" value="F:DNA-binding transcription factor activity"/>
    <property type="evidence" value="ECO:0007669"/>
    <property type="project" value="InterPro"/>
</dbReference>
<dbReference type="Proteomes" id="UP000291485">
    <property type="component" value="Unassembled WGS sequence"/>
</dbReference>
<feature type="domain" description="HTH araC/xylS-type" evidence="4">
    <location>
        <begin position="191"/>
        <end position="296"/>
    </location>
</feature>
<dbReference type="SMART" id="SM00342">
    <property type="entry name" value="HTH_ARAC"/>
    <property type="match status" value="1"/>
</dbReference>
<dbReference type="PANTHER" id="PTHR43280">
    <property type="entry name" value="ARAC-FAMILY TRANSCRIPTIONAL REGULATOR"/>
    <property type="match status" value="1"/>
</dbReference>
<dbReference type="GO" id="GO:0043565">
    <property type="term" value="F:sequence-specific DNA binding"/>
    <property type="evidence" value="ECO:0007669"/>
    <property type="project" value="InterPro"/>
</dbReference>
<dbReference type="SUPFAM" id="SSF46689">
    <property type="entry name" value="Homeodomain-like"/>
    <property type="match status" value="1"/>
</dbReference>
<keyword evidence="6" id="KW-1185">Reference proteome</keyword>
<dbReference type="Gene3D" id="1.10.10.60">
    <property type="entry name" value="Homeodomain-like"/>
    <property type="match status" value="1"/>
</dbReference>
<dbReference type="Pfam" id="PF12833">
    <property type="entry name" value="HTH_18"/>
    <property type="match status" value="1"/>
</dbReference>
<organism evidence="5 6">
    <name type="scientific">Pedobacter frigidisoli</name>
    <dbReference type="NCBI Taxonomy" id="2530455"/>
    <lineage>
        <taxon>Bacteria</taxon>
        <taxon>Pseudomonadati</taxon>
        <taxon>Bacteroidota</taxon>
        <taxon>Sphingobacteriia</taxon>
        <taxon>Sphingobacteriales</taxon>
        <taxon>Sphingobacteriaceae</taxon>
        <taxon>Pedobacter</taxon>
    </lineage>
</organism>